<dbReference type="EMBL" id="CAJNOR010015005">
    <property type="protein sequence ID" value="CAF1680795.1"/>
    <property type="molecule type" value="Genomic_DNA"/>
</dbReference>
<accession>A0A816H387</accession>
<sequence length="132" mass="14259">MPKVNRRPRHRVASSASSTTSNNSAAVERGASNDVPYKKISVDQDNVSVLYEHIKTADGQTSSIRLHISKRGALGPPPPLSPATTTVRNNEHNIQRVTIVVINDDRAGLTVDVASTKSDNDAFNIIITNNCN</sequence>
<reference evidence="2" key="1">
    <citation type="submission" date="2021-02" db="EMBL/GenBank/DDBJ databases">
        <authorList>
            <person name="Nowell W R."/>
        </authorList>
    </citation>
    <scope>NUCLEOTIDE SEQUENCE</scope>
</reference>
<gene>
    <name evidence="2" type="ORF">XAT740_LOCUS60515</name>
</gene>
<evidence type="ECO:0000256" key="1">
    <source>
        <dbReference type="SAM" id="MobiDB-lite"/>
    </source>
</evidence>
<evidence type="ECO:0000313" key="3">
    <source>
        <dbReference type="Proteomes" id="UP000663828"/>
    </source>
</evidence>
<keyword evidence="3" id="KW-1185">Reference proteome</keyword>
<dbReference type="Proteomes" id="UP000663828">
    <property type="component" value="Unassembled WGS sequence"/>
</dbReference>
<proteinExistence type="predicted"/>
<feature type="compositionally biased region" description="Basic residues" evidence="1">
    <location>
        <begin position="1"/>
        <end position="12"/>
    </location>
</feature>
<name>A0A816H387_ADIRI</name>
<dbReference type="AlphaFoldDB" id="A0A816H387"/>
<evidence type="ECO:0000313" key="2">
    <source>
        <dbReference type="EMBL" id="CAF1680795.1"/>
    </source>
</evidence>
<feature type="compositionally biased region" description="Low complexity" evidence="1">
    <location>
        <begin position="13"/>
        <end position="26"/>
    </location>
</feature>
<protein>
    <submittedName>
        <fullName evidence="2">Uncharacterized protein</fullName>
    </submittedName>
</protein>
<organism evidence="2 3">
    <name type="scientific">Adineta ricciae</name>
    <name type="common">Rotifer</name>
    <dbReference type="NCBI Taxonomy" id="249248"/>
    <lineage>
        <taxon>Eukaryota</taxon>
        <taxon>Metazoa</taxon>
        <taxon>Spiralia</taxon>
        <taxon>Gnathifera</taxon>
        <taxon>Rotifera</taxon>
        <taxon>Eurotatoria</taxon>
        <taxon>Bdelloidea</taxon>
        <taxon>Adinetida</taxon>
        <taxon>Adinetidae</taxon>
        <taxon>Adineta</taxon>
    </lineage>
</organism>
<comment type="caution">
    <text evidence="2">The sequence shown here is derived from an EMBL/GenBank/DDBJ whole genome shotgun (WGS) entry which is preliminary data.</text>
</comment>
<feature type="region of interest" description="Disordered" evidence="1">
    <location>
        <begin position="1"/>
        <end position="35"/>
    </location>
</feature>